<dbReference type="CTD" id="1028"/>
<dbReference type="GeneID" id="115468942"/>
<dbReference type="PANTHER" id="PTHR10265">
    <property type="entry name" value="CYCLIN-DEPENDENT KINASE INHIBITOR 1"/>
    <property type="match status" value="1"/>
</dbReference>
<evidence type="ECO:0000259" key="7">
    <source>
        <dbReference type="Pfam" id="PF02234"/>
    </source>
</evidence>
<sequence length="196" mass="22208">MSHVQLSNAVWERLLARRTFPLHPRSSVCKNLFGRMDHEELRRELKSKLWEISEADRERWDYDFETDTPLAGGKLEWEAVPGEAVPAFYRETLHVGSKRVPVAMIPGLSLDGSPSESLHQERGCKEGEQNNQENRLHHPNSGITTKIALKRTATSAHITDFFAKRKRTAESKSACGIGLPSVSPISPEMTPRKRLR</sequence>
<evidence type="ECO:0000313" key="8">
    <source>
        <dbReference type="Proteomes" id="UP000515156"/>
    </source>
</evidence>
<evidence type="ECO:0000256" key="5">
    <source>
        <dbReference type="ARBA" id="ARBA00023306"/>
    </source>
</evidence>
<feature type="compositionally biased region" description="Basic and acidic residues" evidence="6">
    <location>
        <begin position="118"/>
        <end position="128"/>
    </location>
</feature>
<evidence type="ECO:0000256" key="3">
    <source>
        <dbReference type="ARBA" id="ARBA00023013"/>
    </source>
</evidence>
<protein>
    <submittedName>
        <fullName evidence="9">Cyclin-dependent kinase inhibitor 1C</fullName>
    </submittedName>
</protein>
<keyword evidence="4" id="KW-0539">Nucleus</keyword>
<dbReference type="RefSeq" id="XP_030056982.1">
    <property type="nucleotide sequence ID" value="XM_030201122.1"/>
</dbReference>
<dbReference type="InterPro" id="IPR003175">
    <property type="entry name" value="CDI_dom"/>
</dbReference>
<evidence type="ECO:0000256" key="4">
    <source>
        <dbReference type="ARBA" id="ARBA00023242"/>
    </source>
</evidence>
<dbReference type="InParanoid" id="A0A6P7XNQ1"/>
<keyword evidence="5" id="KW-0131">Cell cycle</keyword>
<dbReference type="PANTHER" id="PTHR10265:SF44">
    <property type="entry name" value="CYCLIN-DEPENDENT KINASE INHIBITOR 1C"/>
    <property type="match status" value="1"/>
</dbReference>
<evidence type="ECO:0000256" key="2">
    <source>
        <dbReference type="ARBA" id="ARBA00006726"/>
    </source>
</evidence>
<comment type="similarity">
    <text evidence="2">Belongs to the CDI family.</text>
</comment>
<name>A0A6P7XNQ1_9AMPH</name>
<evidence type="ECO:0000256" key="1">
    <source>
        <dbReference type="ARBA" id="ARBA00004123"/>
    </source>
</evidence>
<reference evidence="9" key="1">
    <citation type="submission" date="2025-08" db="UniProtKB">
        <authorList>
            <consortium name="RefSeq"/>
        </authorList>
    </citation>
    <scope>IDENTIFICATION</scope>
</reference>
<dbReference type="Pfam" id="PF02234">
    <property type="entry name" value="CDI"/>
    <property type="match status" value="1"/>
</dbReference>
<proteinExistence type="inferred from homology"/>
<feature type="domain" description="Cyclin-dependent kinase inhibitor" evidence="7">
    <location>
        <begin position="31"/>
        <end position="80"/>
    </location>
</feature>
<dbReference type="Proteomes" id="UP000515156">
    <property type="component" value="Chromosome 4"/>
</dbReference>
<dbReference type="Gene3D" id="4.10.365.10">
    <property type="entry name" value="p27"/>
    <property type="match status" value="1"/>
</dbReference>
<dbReference type="InterPro" id="IPR044898">
    <property type="entry name" value="CDI_dom_sf"/>
</dbReference>
<dbReference type="OrthoDB" id="6373236at2759"/>
<evidence type="ECO:0000313" key="9">
    <source>
        <dbReference type="RefSeq" id="XP_030056982.1"/>
    </source>
</evidence>
<dbReference type="FunCoup" id="A0A6P7XNQ1">
    <property type="interactions" value="747"/>
</dbReference>
<comment type="subcellular location">
    <subcellularLocation>
        <location evidence="1">Nucleus</location>
    </subcellularLocation>
</comment>
<dbReference type="GO" id="GO:0005634">
    <property type="term" value="C:nucleus"/>
    <property type="evidence" value="ECO:0007669"/>
    <property type="project" value="UniProtKB-SubCell"/>
</dbReference>
<keyword evidence="3 9" id="KW-0649">Protein kinase inhibitor</keyword>
<dbReference type="GO" id="GO:0004861">
    <property type="term" value="F:cyclin-dependent protein serine/threonine kinase inhibitor activity"/>
    <property type="evidence" value="ECO:0007669"/>
    <property type="project" value="InterPro"/>
</dbReference>
<dbReference type="AlphaFoldDB" id="A0A6P7XNQ1"/>
<evidence type="ECO:0000256" key="6">
    <source>
        <dbReference type="SAM" id="MobiDB-lite"/>
    </source>
</evidence>
<accession>A0A6P7XNQ1</accession>
<gene>
    <name evidence="9" type="primary">CDKN1C</name>
</gene>
<feature type="region of interest" description="Disordered" evidence="6">
    <location>
        <begin position="111"/>
        <end position="140"/>
    </location>
</feature>
<dbReference type="GO" id="GO:0045930">
    <property type="term" value="P:negative regulation of mitotic cell cycle"/>
    <property type="evidence" value="ECO:0007669"/>
    <property type="project" value="TreeGrafter"/>
</dbReference>
<dbReference type="KEGG" id="muo:115468942"/>
<keyword evidence="8" id="KW-1185">Reference proteome</keyword>
<organism evidence="8 9">
    <name type="scientific">Microcaecilia unicolor</name>
    <dbReference type="NCBI Taxonomy" id="1415580"/>
    <lineage>
        <taxon>Eukaryota</taxon>
        <taxon>Metazoa</taxon>
        <taxon>Chordata</taxon>
        <taxon>Craniata</taxon>
        <taxon>Vertebrata</taxon>
        <taxon>Euteleostomi</taxon>
        <taxon>Amphibia</taxon>
        <taxon>Gymnophiona</taxon>
        <taxon>Siphonopidae</taxon>
        <taxon>Microcaecilia</taxon>
    </lineage>
</organism>